<dbReference type="RefSeq" id="WP_059445178.1">
    <property type="nucleotide sequence ID" value="NZ_NEET01000016.1"/>
</dbReference>
<organism evidence="1">
    <name type="scientific">Enterobacter kobei</name>
    <dbReference type="NCBI Taxonomy" id="208224"/>
    <lineage>
        <taxon>Bacteria</taxon>
        <taxon>Pseudomonadati</taxon>
        <taxon>Pseudomonadota</taxon>
        <taxon>Gammaproteobacteria</taxon>
        <taxon>Enterobacterales</taxon>
        <taxon>Enterobacteriaceae</taxon>
        <taxon>Enterobacter</taxon>
        <taxon>Enterobacter cloacae complex</taxon>
    </lineage>
</organism>
<name>A0A2J0PG67_9ENTR</name>
<evidence type="ECO:0000313" key="2">
    <source>
        <dbReference type="Proteomes" id="UP000230495"/>
    </source>
</evidence>
<protein>
    <submittedName>
        <fullName evidence="1">Uncharacterized protein</fullName>
    </submittedName>
</protein>
<accession>A0A2J0PG67</accession>
<reference evidence="1 2" key="1">
    <citation type="journal article" date="2017" name="J. Antimicrob. Chemother.">
        <title>Characterization of the population structure, drug resistance mechanisms and plasmids of the community-associated Enterobacter cloacae complex in China.</title>
        <authorList>
            <person name="Zhou K."/>
            <person name="Yu W."/>
            <person name="Cao X."/>
            <person name="Shen P."/>
            <person name="Lu H."/>
            <person name="Luo Q."/>
            <person name="Rossen J.W.A."/>
            <person name="Xiao Y."/>
        </authorList>
    </citation>
    <scope>NUCLEOTIDE SEQUENCE [LARGE SCALE GENOMIC DNA]</scope>
    <source>
        <strain evidence="1">ECC1097</strain>
    </source>
</reference>
<dbReference type="EMBL" id="NEEU01000015">
    <property type="protein sequence ID" value="PJD71689.1"/>
    <property type="molecule type" value="Genomic_DNA"/>
</dbReference>
<comment type="caution">
    <text evidence="1">The sequence shown here is derived from an EMBL/GenBank/DDBJ whole genome shotgun (WGS) entry which is preliminary data.</text>
</comment>
<proteinExistence type="predicted"/>
<dbReference type="AlphaFoldDB" id="A0A2J0PG67"/>
<evidence type="ECO:0000313" key="1">
    <source>
        <dbReference type="EMBL" id="PJD71689.1"/>
    </source>
</evidence>
<dbReference type="Proteomes" id="UP000230495">
    <property type="component" value="Unassembled WGS sequence"/>
</dbReference>
<gene>
    <name evidence="1" type="ORF">B9Q37_18595</name>
</gene>
<dbReference type="GeneID" id="86999564"/>
<dbReference type="OrthoDB" id="6625012at2"/>
<sequence length="85" mass="9955">MNYLRLILDHEKRATGYNCAIDTELDELPAAITEAIYKHVKDYRGGLTYDRADFIMRDLLWLLSGYDVKAIVTDHTQRETQVYPF</sequence>